<proteinExistence type="predicted"/>
<evidence type="ECO:0000313" key="2">
    <source>
        <dbReference type="Proteomes" id="UP001159363"/>
    </source>
</evidence>
<accession>A0ABQ9HFL7</accession>
<comment type="caution">
    <text evidence="1">The sequence shown here is derived from an EMBL/GenBank/DDBJ whole genome shotgun (WGS) entry which is preliminary data.</text>
</comment>
<name>A0ABQ9HFL7_9NEOP</name>
<dbReference type="Proteomes" id="UP001159363">
    <property type="component" value="Chromosome 4"/>
</dbReference>
<dbReference type="EMBL" id="JARBHB010000005">
    <property type="protein sequence ID" value="KAJ8883111.1"/>
    <property type="molecule type" value="Genomic_DNA"/>
</dbReference>
<gene>
    <name evidence="1" type="ORF">PR048_014950</name>
</gene>
<protein>
    <submittedName>
        <fullName evidence="1">Uncharacterized protein</fullName>
    </submittedName>
</protein>
<reference evidence="1 2" key="1">
    <citation type="submission" date="2023-02" db="EMBL/GenBank/DDBJ databases">
        <title>LHISI_Scaffold_Assembly.</title>
        <authorList>
            <person name="Stuart O.P."/>
            <person name="Cleave R."/>
            <person name="Magrath M.J.L."/>
            <person name="Mikheyev A.S."/>
        </authorList>
    </citation>
    <scope>NUCLEOTIDE SEQUENCE [LARGE SCALE GENOMIC DNA]</scope>
    <source>
        <strain evidence="1">Daus_M_001</strain>
        <tissue evidence="1">Leg muscle</tissue>
    </source>
</reference>
<keyword evidence="2" id="KW-1185">Reference proteome</keyword>
<sequence length="87" mass="9806">MTVKQIEMSQLEQLVQDRVQELLSSKDIVSVIVKVATAPVSEAIIRELKGTVSFNLEETNKLREDLRKIEESSAGSEARAFPYTRRA</sequence>
<organism evidence="1 2">
    <name type="scientific">Dryococelus australis</name>
    <dbReference type="NCBI Taxonomy" id="614101"/>
    <lineage>
        <taxon>Eukaryota</taxon>
        <taxon>Metazoa</taxon>
        <taxon>Ecdysozoa</taxon>
        <taxon>Arthropoda</taxon>
        <taxon>Hexapoda</taxon>
        <taxon>Insecta</taxon>
        <taxon>Pterygota</taxon>
        <taxon>Neoptera</taxon>
        <taxon>Polyneoptera</taxon>
        <taxon>Phasmatodea</taxon>
        <taxon>Verophasmatodea</taxon>
        <taxon>Anareolatae</taxon>
        <taxon>Phasmatidae</taxon>
        <taxon>Eurycanthinae</taxon>
        <taxon>Dryococelus</taxon>
    </lineage>
</organism>
<evidence type="ECO:0000313" key="1">
    <source>
        <dbReference type="EMBL" id="KAJ8883111.1"/>
    </source>
</evidence>